<keyword evidence="11" id="KW-1185">Reference proteome</keyword>
<dbReference type="PROSITE" id="PS50002">
    <property type="entry name" value="SH3"/>
    <property type="match status" value="1"/>
</dbReference>
<evidence type="ECO:0000313" key="10">
    <source>
        <dbReference type="EnsemblMetazoa" id="SMAR004869-PA"/>
    </source>
</evidence>
<dbReference type="PhylomeDB" id="T1IUP1"/>
<dbReference type="CDD" id="cd04383">
    <property type="entry name" value="RhoGAP_srGAP"/>
    <property type="match status" value="1"/>
</dbReference>
<dbReference type="Gene3D" id="1.20.1270.60">
    <property type="entry name" value="Arfaptin homology (AH) domain/BAR domain"/>
    <property type="match status" value="1"/>
</dbReference>
<feature type="region of interest" description="Disordered" evidence="6">
    <location>
        <begin position="912"/>
        <end position="1034"/>
    </location>
</feature>
<dbReference type="InterPro" id="IPR001452">
    <property type="entry name" value="SH3_domain"/>
</dbReference>
<proteinExistence type="predicted"/>
<dbReference type="InterPro" id="IPR031160">
    <property type="entry name" value="F_BAR_dom"/>
</dbReference>
<dbReference type="FunFam" id="2.30.30.40:FF:000136">
    <property type="entry name" value="Rho GTPase activating protein 4"/>
    <property type="match status" value="1"/>
</dbReference>
<dbReference type="GO" id="GO:0005096">
    <property type="term" value="F:GTPase activator activity"/>
    <property type="evidence" value="ECO:0007669"/>
    <property type="project" value="UniProtKB-KW"/>
</dbReference>
<feature type="compositionally biased region" description="Polar residues" evidence="6">
    <location>
        <begin position="1013"/>
        <end position="1022"/>
    </location>
</feature>
<dbReference type="EMBL" id="JH431551">
    <property type="status" value="NOT_ANNOTATED_CDS"/>
    <property type="molecule type" value="Genomic_DNA"/>
</dbReference>
<dbReference type="SUPFAM" id="SSF50044">
    <property type="entry name" value="SH3-domain"/>
    <property type="match status" value="1"/>
</dbReference>
<keyword evidence="2" id="KW-0343">GTPase activation</keyword>
<dbReference type="InterPro" id="IPR000198">
    <property type="entry name" value="RhoGAP_dom"/>
</dbReference>
<dbReference type="Pfam" id="PF00018">
    <property type="entry name" value="SH3_1"/>
    <property type="match status" value="1"/>
</dbReference>
<evidence type="ECO:0000256" key="6">
    <source>
        <dbReference type="SAM" id="MobiDB-lite"/>
    </source>
</evidence>
<dbReference type="EnsemblMetazoa" id="SMAR004869-RA">
    <property type="protein sequence ID" value="SMAR004869-PA"/>
    <property type="gene ID" value="SMAR004869"/>
</dbReference>
<dbReference type="FunFam" id="1.20.1270.60:FF:000094">
    <property type="entry name" value="SLIT-ROBO Rho GTPase-activating 2 protein"/>
    <property type="match status" value="1"/>
</dbReference>
<keyword evidence="1 4" id="KW-0728">SH3 domain</keyword>
<dbReference type="Gene3D" id="2.30.30.40">
    <property type="entry name" value="SH3 Domains"/>
    <property type="match status" value="1"/>
</dbReference>
<dbReference type="PROSITE" id="PS51741">
    <property type="entry name" value="F_BAR"/>
    <property type="match status" value="1"/>
</dbReference>
<feature type="domain" description="Rho-GAP" evidence="8">
    <location>
        <begin position="602"/>
        <end position="790"/>
    </location>
</feature>
<dbReference type="Proteomes" id="UP000014500">
    <property type="component" value="Unassembled WGS sequence"/>
</dbReference>
<feature type="compositionally biased region" description="Basic and acidic residues" evidence="6">
    <location>
        <begin position="1054"/>
        <end position="1063"/>
    </location>
</feature>
<reference evidence="10" key="2">
    <citation type="submission" date="2015-02" db="UniProtKB">
        <authorList>
            <consortium name="EnsemblMetazoa"/>
        </authorList>
    </citation>
    <scope>IDENTIFICATION</scope>
</reference>
<dbReference type="CDD" id="cd07656">
    <property type="entry name" value="F-BAR_srGAP"/>
    <property type="match status" value="1"/>
</dbReference>
<feature type="domain" description="F-BAR" evidence="9">
    <location>
        <begin position="128"/>
        <end position="413"/>
    </location>
</feature>
<name>T1IUP1_STRMM</name>
<feature type="compositionally biased region" description="Low complexity" evidence="6">
    <location>
        <begin position="927"/>
        <end position="937"/>
    </location>
</feature>
<dbReference type="PROSITE" id="PS50238">
    <property type="entry name" value="RHOGAP"/>
    <property type="match status" value="1"/>
</dbReference>
<dbReference type="InterPro" id="IPR027267">
    <property type="entry name" value="AH/BAR_dom_sf"/>
</dbReference>
<dbReference type="SUPFAM" id="SSF103657">
    <property type="entry name" value="BAR/IMD domain-like"/>
    <property type="match status" value="1"/>
</dbReference>
<dbReference type="Pfam" id="PF00620">
    <property type="entry name" value="RhoGAP"/>
    <property type="match status" value="1"/>
</dbReference>
<dbReference type="InterPro" id="IPR051627">
    <property type="entry name" value="SLIT-ROBO_RhoGAP"/>
</dbReference>
<evidence type="ECO:0000313" key="11">
    <source>
        <dbReference type="Proteomes" id="UP000014500"/>
    </source>
</evidence>
<feature type="compositionally biased region" description="Basic and acidic residues" evidence="6">
    <location>
        <begin position="941"/>
        <end position="951"/>
    </location>
</feature>
<dbReference type="Pfam" id="PF00611">
    <property type="entry name" value="FCH"/>
    <property type="match status" value="1"/>
</dbReference>
<dbReference type="InterPro" id="IPR008936">
    <property type="entry name" value="Rho_GTPase_activation_prot"/>
</dbReference>
<dbReference type="STRING" id="126957.T1IUP1"/>
<feature type="compositionally biased region" description="Polar residues" evidence="6">
    <location>
        <begin position="952"/>
        <end position="968"/>
    </location>
</feature>
<dbReference type="InterPro" id="IPR001060">
    <property type="entry name" value="FCH_dom"/>
</dbReference>
<evidence type="ECO:0000256" key="1">
    <source>
        <dbReference type="ARBA" id="ARBA00022443"/>
    </source>
</evidence>
<dbReference type="HOGENOM" id="CLU_005715_2_1_1"/>
<protein>
    <recommendedName>
        <fullName evidence="12">SLIT-ROBO Rho GTPase-activating protein 1</fullName>
    </recommendedName>
</protein>
<dbReference type="GO" id="GO:0007165">
    <property type="term" value="P:signal transduction"/>
    <property type="evidence" value="ECO:0007669"/>
    <property type="project" value="InterPro"/>
</dbReference>
<dbReference type="SMART" id="SM00324">
    <property type="entry name" value="RhoGAP"/>
    <property type="match status" value="1"/>
</dbReference>
<dbReference type="OMA" id="KMLHSEM"/>
<evidence type="ECO:0000259" key="9">
    <source>
        <dbReference type="PROSITE" id="PS51741"/>
    </source>
</evidence>
<evidence type="ECO:0000256" key="4">
    <source>
        <dbReference type="PROSITE-ProRule" id="PRU00192"/>
    </source>
</evidence>
<sequence length="1209" mass="137525">MTSFEKKQPATKKEKEMVLEFDGQVKVLNTPLTSCVGIGNLCFNCCCIEIVFRDLWVIGEHRIDPFVVVDPSVIDHHNGEVLLASKTEFERADLTSVGHGERSKHRDNVGNMLECIIQTSWINNPELKEVFPDVRQQLNEQLKCLDVRMETQVAIVAEIQDFFRRRAELETEYSKNLDKLAKSLSMRHKAEKQKREQWHLFSTYSCWQELINSTKRDSRDHAVLGDIYGANIIERLGQAIEDVQRMYKRCREIGYESHEELLKVLHELHTAMKTYHTYHGEMKQAEGKLRYVENQRNKLEQTIPREKLDKIKKFRLIEKEIQKRLAKFNDCKTKAVKARNEYLLCMEAANAAVHKYFVDDLSDLMDCMDFGFHNSIARSLMLYVSSDECMKKSRQLAIDNMNKGVSNLDSRLDKQRFLEHNNSCFMMPRKFEFSGLKGDESAQFHTDKNIVDELDQRQKQLARRITALKTESEEIWKTLVTAEKSLMDMINQKDYDCSSPFSEKPPEVVKQPEAVALKLRADRQETEDFYLNKFREYTLGSNLIARLQSKQDLLHGAFGDRSIQEEKIGLGQMINQRQMCGKPRKRRIGRTPLVGQPKLFGGSLEEYLEATNQEIPLIMRSCIRLINLYGLHHQGVFRVSGSQLEISNFKESFEREEDPLADMTDASDINSVSGLLKLYLRELREPLFPIYYFDQFMELSQLESKTEFVSKVRSLITSLPRPVLVVMRYLFAFLNHLSEFSDENMMDPYNLAICFGPTLVPIPEDRDQVLYQNLVNELTKSIIIYQEEIFPPDGGLMYEKYISTNIPDDNEVGEAPAEHICDDDVNCHSEDAEQAVGERDISMQFFGKSEVLEAIAQFDFTARSERELTFKKGDLLTLYSQVSNDWWKGSFEGAVGLIPDKYILLRMRDEDREKGSSEENMKPRRASVSSDSCSGGSPKPRSVDTSRRDNSKGLSHSASASQISNASFSVVEERRRRSQSPTTPKIKRKENSQLELTIETAIDSSKVPPVAGTPTTNQTNVAHPSVSPGVTSPDIERDLDSALAQVFSSLETLEKKSRNKDTPDLVLDLPVNPSSPRSKGQRSISAVVDQSPCDESESPELTAAERFAQSNQCTMKKNGQAAMSRSVTQMSPVSDIQIIGLKRSTSVTSEKQLVETIEIGGGQANTAEERLSTFKPPVKVKPPVMKKPILPPPSPGGAGEPRELKQTSC</sequence>
<feature type="region of interest" description="Disordered" evidence="6">
    <location>
        <begin position="1177"/>
        <end position="1209"/>
    </location>
</feature>
<feature type="domain" description="SH3" evidence="7">
    <location>
        <begin position="849"/>
        <end position="908"/>
    </location>
</feature>
<dbReference type="PANTHER" id="PTHR14166">
    <property type="entry name" value="SLIT-ROBO RHO GTPASE ACTIVATING PROTEIN"/>
    <property type="match status" value="1"/>
</dbReference>
<feature type="compositionally biased region" description="Basic and acidic residues" evidence="6">
    <location>
        <begin position="1200"/>
        <end position="1209"/>
    </location>
</feature>
<accession>T1IUP1</accession>
<evidence type="ECO:0000256" key="5">
    <source>
        <dbReference type="PROSITE-ProRule" id="PRU01077"/>
    </source>
</evidence>
<dbReference type="SUPFAM" id="SSF48350">
    <property type="entry name" value="GTPase activation domain, GAP"/>
    <property type="match status" value="1"/>
</dbReference>
<evidence type="ECO:0000259" key="7">
    <source>
        <dbReference type="PROSITE" id="PS50002"/>
    </source>
</evidence>
<feature type="compositionally biased region" description="Polar residues" evidence="6">
    <location>
        <begin position="1072"/>
        <end position="1084"/>
    </location>
</feature>
<evidence type="ECO:0008006" key="12">
    <source>
        <dbReference type="Google" id="ProtNLM"/>
    </source>
</evidence>
<feature type="region of interest" description="Disordered" evidence="6">
    <location>
        <begin position="1054"/>
        <end position="1096"/>
    </location>
</feature>
<dbReference type="AlphaFoldDB" id="T1IUP1"/>
<dbReference type="FunFam" id="1.10.555.10:FF:000026">
    <property type="entry name" value="Rho GTPase activating protein 4"/>
    <property type="match status" value="1"/>
</dbReference>
<dbReference type="SMART" id="SM00326">
    <property type="entry name" value="SH3"/>
    <property type="match status" value="1"/>
</dbReference>
<feature type="compositionally biased region" description="Basic and acidic residues" evidence="6">
    <location>
        <begin position="912"/>
        <end position="922"/>
    </location>
</feature>
<dbReference type="InterPro" id="IPR036028">
    <property type="entry name" value="SH3-like_dom_sf"/>
</dbReference>
<evidence type="ECO:0000256" key="2">
    <source>
        <dbReference type="ARBA" id="ARBA00022468"/>
    </source>
</evidence>
<keyword evidence="3 5" id="KW-0175">Coiled coil</keyword>
<dbReference type="CDD" id="cd11809">
    <property type="entry name" value="SH3_srGAP"/>
    <property type="match status" value="1"/>
</dbReference>
<evidence type="ECO:0000259" key="8">
    <source>
        <dbReference type="PROSITE" id="PS50238"/>
    </source>
</evidence>
<feature type="compositionally biased region" description="Low complexity" evidence="6">
    <location>
        <begin position="1177"/>
        <end position="1188"/>
    </location>
</feature>
<reference evidence="11" key="1">
    <citation type="submission" date="2011-05" db="EMBL/GenBank/DDBJ databases">
        <authorList>
            <person name="Richards S.R."/>
            <person name="Qu J."/>
            <person name="Jiang H."/>
            <person name="Jhangiani S.N."/>
            <person name="Agravi P."/>
            <person name="Goodspeed R."/>
            <person name="Gross S."/>
            <person name="Mandapat C."/>
            <person name="Jackson L."/>
            <person name="Mathew T."/>
            <person name="Pu L."/>
            <person name="Thornton R."/>
            <person name="Saada N."/>
            <person name="Wilczek-Boney K.B."/>
            <person name="Lee S."/>
            <person name="Kovar C."/>
            <person name="Wu Y."/>
            <person name="Scherer S.E."/>
            <person name="Worley K.C."/>
            <person name="Muzny D.M."/>
            <person name="Gibbs R."/>
        </authorList>
    </citation>
    <scope>NUCLEOTIDE SEQUENCE</scope>
    <source>
        <strain evidence="11">Brora</strain>
    </source>
</reference>
<dbReference type="SMART" id="SM00055">
    <property type="entry name" value="FCH"/>
    <property type="match status" value="1"/>
</dbReference>
<organism evidence="10 11">
    <name type="scientific">Strigamia maritima</name>
    <name type="common">European centipede</name>
    <name type="synonym">Geophilus maritimus</name>
    <dbReference type="NCBI Taxonomy" id="126957"/>
    <lineage>
        <taxon>Eukaryota</taxon>
        <taxon>Metazoa</taxon>
        <taxon>Ecdysozoa</taxon>
        <taxon>Arthropoda</taxon>
        <taxon>Myriapoda</taxon>
        <taxon>Chilopoda</taxon>
        <taxon>Pleurostigmophora</taxon>
        <taxon>Geophilomorpha</taxon>
        <taxon>Linotaeniidae</taxon>
        <taxon>Strigamia</taxon>
    </lineage>
</organism>
<evidence type="ECO:0000256" key="3">
    <source>
        <dbReference type="ARBA" id="ARBA00023054"/>
    </source>
</evidence>
<dbReference type="Gene3D" id="1.10.555.10">
    <property type="entry name" value="Rho GTPase activation protein"/>
    <property type="match status" value="1"/>
</dbReference>
<dbReference type="eggNOG" id="KOG3565">
    <property type="taxonomic scope" value="Eukaryota"/>
</dbReference>